<name>A0AAV7V8D8_PLEWA</name>
<proteinExistence type="predicted"/>
<dbReference type="Proteomes" id="UP001066276">
    <property type="component" value="Chromosome 2_1"/>
</dbReference>
<reference evidence="1" key="1">
    <citation type="journal article" date="2022" name="bioRxiv">
        <title>Sequencing and chromosome-scale assembly of the giantPleurodeles waltlgenome.</title>
        <authorList>
            <person name="Brown T."/>
            <person name="Elewa A."/>
            <person name="Iarovenko S."/>
            <person name="Subramanian E."/>
            <person name="Araus A.J."/>
            <person name="Petzold A."/>
            <person name="Susuki M."/>
            <person name="Suzuki K.-i.T."/>
            <person name="Hayashi T."/>
            <person name="Toyoda A."/>
            <person name="Oliveira C."/>
            <person name="Osipova E."/>
            <person name="Leigh N.D."/>
            <person name="Simon A."/>
            <person name="Yun M.H."/>
        </authorList>
    </citation>
    <scope>NUCLEOTIDE SEQUENCE</scope>
    <source>
        <strain evidence="1">20211129_DDA</strain>
        <tissue evidence="1">Liver</tissue>
    </source>
</reference>
<dbReference type="AlphaFoldDB" id="A0AAV7V8D8"/>
<evidence type="ECO:0000313" key="2">
    <source>
        <dbReference type="Proteomes" id="UP001066276"/>
    </source>
</evidence>
<accession>A0AAV7V8D8</accession>
<organism evidence="1 2">
    <name type="scientific">Pleurodeles waltl</name>
    <name type="common">Iberian ribbed newt</name>
    <dbReference type="NCBI Taxonomy" id="8319"/>
    <lineage>
        <taxon>Eukaryota</taxon>
        <taxon>Metazoa</taxon>
        <taxon>Chordata</taxon>
        <taxon>Craniata</taxon>
        <taxon>Vertebrata</taxon>
        <taxon>Euteleostomi</taxon>
        <taxon>Amphibia</taxon>
        <taxon>Batrachia</taxon>
        <taxon>Caudata</taxon>
        <taxon>Salamandroidea</taxon>
        <taxon>Salamandridae</taxon>
        <taxon>Pleurodelinae</taxon>
        <taxon>Pleurodeles</taxon>
    </lineage>
</organism>
<dbReference type="EMBL" id="JANPWB010000003">
    <property type="protein sequence ID" value="KAJ1197020.1"/>
    <property type="molecule type" value="Genomic_DNA"/>
</dbReference>
<sequence>MVPFKLCYLGSQKPRQQCSEVVEGATWCDVSEQMLQHATVEVRVRRHAPAKRRRGEGCIGSQIYSSSWQQAPPLTWSLKHSKEEKQVWFVKEKKAAKITLVGVRLFLIARYVVEFTSDAGKYP</sequence>
<protein>
    <submittedName>
        <fullName evidence="1">Uncharacterized protein</fullName>
    </submittedName>
</protein>
<keyword evidence="2" id="KW-1185">Reference proteome</keyword>
<comment type="caution">
    <text evidence="1">The sequence shown here is derived from an EMBL/GenBank/DDBJ whole genome shotgun (WGS) entry which is preliminary data.</text>
</comment>
<evidence type="ECO:0000313" key="1">
    <source>
        <dbReference type="EMBL" id="KAJ1197020.1"/>
    </source>
</evidence>
<gene>
    <name evidence="1" type="ORF">NDU88_000883</name>
</gene>